<dbReference type="GO" id="GO:0006508">
    <property type="term" value="P:proteolysis"/>
    <property type="evidence" value="ECO:0007669"/>
    <property type="project" value="InterPro"/>
</dbReference>
<keyword evidence="2" id="KW-0378">Hydrolase</keyword>
<keyword evidence="2" id="KW-0645">Protease</keyword>
<dbReference type="GO" id="GO:0009002">
    <property type="term" value="F:serine-type D-Ala-D-Ala carboxypeptidase activity"/>
    <property type="evidence" value="ECO:0007669"/>
    <property type="project" value="UniProtKB-EC"/>
</dbReference>
<dbReference type="Pfam" id="PF00768">
    <property type="entry name" value="Peptidase_S11"/>
    <property type="match status" value="1"/>
</dbReference>
<dbReference type="EMBL" id="LR134140">
    <property type="protein sequence ID" value="VDZ99516.1"/>
    <property type="molecule type" value="Genomic_DNA"/>
</dbReference>
<feature type="domain" description="Peptidase S11 D-alanyl-D-alanine carboxypeptidase A N-terminal" evidence="1">
    <location>
        <begin position="4"/>
        <end position="55"/>
    </location>
</feature>
<dbReference type="AlphaFoldDB" id="A0A447N893"/>
<proteinExistence type="predicted"/>
<evidence type="ECO:0000313" key="3">
    <source>
        <dbReference type="Proteomes" id="UP000282086"/>
    </source>
</evidence>
<dbReference type="EC" id="3.4.16.4" evidence="2"/>
<name>A0A447N893_SALET</name>
<organism evidence="2 3">
    <name type="scientific">Salmonella enterica I</name>
    <dbReference type="NCBI Taxonomy" id="59201"/>
    <lineage>
        <taxon>Bacteria</taxon>
        <taxon>Pseudomonadati</taxon>
        <taxon>Pseudomonadota</taxon>
        <taxon>Gammaproteobacteria</taxon>
        <taxon>Enterobacterales</taxon>
        <taxon>Enterobacteriaceae</taxon>
        <taxon>Salmonella</taxon>
    </lineage>
</organism>
<protein>
    <submittedName>
        <fullName evidence="2">Penicillin-binding protein</fullName>
        <ecNumber evidence="2">3.4.16.4</ecNumber>
    </submittedName>
</protein>
<sequence length="58" mass="6412">MKPSTGLDAPGQHSSAYDLAVLSRAIIHGEPEFYHMYSEKSLTWNGITQPEPQRLVVG</sequence>
<accession>A0A447N893</accession>
<keyword evidence="2" id="KW-0121">Carboxypeptidase</keyword>
<reference evidence="2 3" key="1">
    <citation type="submission" date="2018-12" db="EMBL/GenBank/DDBJ databases">
        <authorList>
            <consortium name="Pathogen Informatics"/>
        </authorList>
    </citation>
    <scope>NUCLEOTIDE SEQUENCE [LARGE SCALE GENOMIC DNA]</scope>
    <source>
        <strain evidence="2 3">NCTC129</strain>
    </source>
</reference>
<gene>
    <name evidence="2" type="primary">dacD_2</name>
    <name evidence="2" type="ORF">NCTC129_05830</name>
</gene>
<evidence type="ECO:0000313" key="2">
    <source>
        <dbReference type="EMBL" id="VDZ99516.1"/>
    </source>
</evidence>
<dbReference type="SUPFAM" id="SSF56601">
    <property type="entry name" value="beta-lactamase/transpeptidase-like"/>
    <property type="match status" value="1"/>
</dbReference>
<evidence type="ECO:0000259" key="1">
    <source>
        <dbReference type="Pfam" id="PF00768"/>
    </source>
</evidence>
<dbReference type="InterPro" id="IPR012338">
    <property type="entry name" value="Beta-lactam/transpept-like"/>
</dbReference>
<dbReference type="InterPro" id="IPR001967">
    <property type="entry name" value="Peptidase_S11_N"/>
</dbReference>
<dbReference type="Proteomes" id="UP000282086">
    <property type="component" value="Chromosome"/>
</dbReference>
<dbReference type="Gene3D" id="3.40.710.10">
    <property type="entry name" value="DD-peptidase/beta-lactamase superfamily"/>
    <property type="match status" value="1"/>
</dbReference>